<comment type="similarity">
    <text evidence="1">Belongs to the enoyl-CoA hydratase/isomerase family.</text>
</comment>
<dbReference type="STRING" id="311410.LA5095_00743"/>
<dbReference type="CDD" id="cd06558">
    <property type="entry name" value="crotonase-like"/>
    <property type="match status" value="1"/>
</dbReference>
<dbReference type="SUPFAM" id="SSF52096">
    <property type="entry name" value="ClpP/crotonase"/>
    <property type="match status" value="1"/>
</dbReference>
<dbReference type="InterPro" id="IPR029045">
    <property type="entry name" value="ClpP/crotonase-like_dom_sf"/>
</dbReference>
<reference evidence="3" key="1">
    <citation type="submission" date="2015-07" db="EMBL/GenBank/DDBJ databases">
        <authorList>
            <person name="Rodrigo-Torres Lidia"/>
            <person name="Arahal R.David."/>
        </authorList>
    </citation>
    <scope>NUCLEOTIDE SEQUENCE [LARGE SCALE GENOMIC DNA]</scope>
    <source>
        <strain evidence="3">CECT 5096</strain>
    </source>
</reference>
<dbReference type="RefSeq" id="WP_055112022.1">
    <property type="nucleotide sequence ID" value="NZ_CXWA01000005.1"/>
</dbReference>
<dbReference type="PANTHER" id="PTHR42964:SF1">
    <property type="entry name" value="POLYKETIDE BIOSYNTHESIS ENOYL-COA HYDRATASE PKSH-RELATED"/>
    <property type="match status" value="1"/>
</dbReference>
<proteinExistence type="inferred from homology"/>
<dbReference type="GO" id="GO:0016829">
    <property type="term" value="F:lyase activity"/>
    <property type="evidence" value="ECO:0007669"/>
    <property type="project" value="UniProtKB-KW"/>
</dbReference>
<dbReference type="PANTHER" id="PTHR42964">
    <property type="entry name" value="ENOYL-COA HYDRATASE"/>
    <property type="match status" value="1"/>
</dbReference>
<dbReference type="Proteomes" id="UP000049983">
    <property type="component" value="Unassembled WGS sequence"/>
</dbReference>
<sequence length="256" mass="27782">MAYDTLNATFQQNICRICLNRPEAGNAINARMVEEMSEVLTRCTEEQGPASERVTVVVLEGQGDVFCAGGDFEAISNTGSAGDPEPLYDVWLKLSRGPYVSICLVRGRVNAGGVGFVAASDIVIADKSASFALSELLFGLFPACVLPFLIGRVGRQAAHYMTLMTKPVDAQKAREVGLVDVLTENTEAALRQHLVRLAHLQKPAIARYKAYLAACSGNPEEDKAAALVANRDMFTDPGVLAGIRRYVSELKFPWER</sequence>
<organism evidence="2 3">
    <name type="scientific">Roseibium album</name>
    <dbReference type="NCBI Taxonomy" id="311410"/>
    <lineage>
        <taxon>Bacteria</taxon>
        <taxon>Pseudomonadati</taxon>
        <taxon>Pseudomonadota</taxon>
        <taxon>Alphaproteobacteria</taxon>
        <taxon>Hyphomicrobiales</taxon>
        <taxon>Stappiaceae</taxon>
        <taxon>Roseibium</taxon>
    </lineage>
</organism>
<protein>
    <submittedName>
        <fullName evidence="2">Putative polyketide biosynthesis enoyl-CoA hydratase PksH</fullName>
        <ecNumber evidence="2">4.2.1.-</ecNumber>
    </submittedName>
</protein>
<gene>
    <name evidence="2" type="primary">pksH</name>
    <name evidence="2" type="ORF">LA5096_03883</name>
</gene>
<dbReference type="Gene3D" id="3.90.226.10">
    <property type="entry name" value="2-enoyl-CoA Hydratase, Chain A, domain 1"/>
    <property type="match status" value="1"/>
</dbReference>
<keyword evidence="3" id="KW-1185">Reference proteome</keyword>
<evidence type="ECO:0000313" key="3">
    <source>
        <dbReference type="Proteomes" id="UP000049983"/>
    </source>
</evidence>
<evidence type="ECO:0000313" key="2">
    <source>
        <dbReference type="EMBL" id="CTQ74016.1"/>
    </source>
</evidence>
<evidence type="ECO:0000256" key="1">
    <source>
        <dbReference type="ARBA" id="ARBA00005254"/>
    </source>
</evidence>
<dbReference type="NCBIfam" id="NF005498">
    <property type="entry name" value="PRK07112.1"/>
    <property type="match status" value="1"/>
</dbReference>
<dbReference type="OrthoDB" id="9795613at2"/>
<dbReference type="AlphaFoldDB" id="A0A0M6ZVK9"/>
<dbReference type="InterPro" id="IPR001753">
    <property type="entry name" value="Enoyl-CoA_hydra/iso"/>
</dbReference>
<keyword evidence="2" id="KW-0456">Lyase</keyword>
<dbReference type="InterPro" id="IPR051683">
    <property type="entry name" value="Enoyl-CoA_Hydratase/Isomerase"/>
</dbReference>
<dbReference type="EC" id="4.2.1.-" evidence="2"/>
<dbReference type="GeneID" id="97671211"/>
<dbReference type="EMBL" id="CXWC01000011">
    <property type="protein sequence ID" value="CTQ74016.1"/>
    <property type="molecule type" value="Genomic_DNA"/>
</dbReference>
<name>A0A0M6ZVK9_9HYPH</name>
<dbReference type="Pfam" id="PF00378">
    <property type="entry name" value="ECH_1"/>
    <property type="match status" value="1"/>
</dbReference>
<accession>A0A0M6ZVK9</accession>